<keyword evidence="2" id="KW-0229">DNA integration</keyword>
<feature type="domain" description="HTH lacI-type" evidence="7">
    <location>
        <begin position="301"/>
        <end position="368"/>
    </location>
</feature>
<dbReference type="CDD" id="cd01392">
    <property type="entry name" value="HTH_LacI"/>
    <property type="match status" value="1"/>
</dbReference>
<comment type="caution">
    <text evidence="9">The sequence shown here is derived from an EMBL/GenBank/DDBJ whole genome shotgun (WGS) entry which is preliminary data.</text>
</comment>
<evidence type="ECO:0000313" key="10">
    <source>
        <dbReference type="Proteomes" id="UP001500655"/>
    </source>
</evidence>
<dbReference type="PANTHER" id="PTHR30629:SF2">
    <property type="entry name" value="PROPHAGE INTEGRASE INTS-RELATED"/>
    <property type="match status" value="1"/>
</dbReference>
<evidence type="ECO:0000256" key="2">
    <source>
        <dbReference type="ARBA" id="ARBA00022908"/>
    </source>
</evidence>
<dbReference type="RefSeq" id="WP_344087235.1">
    <property type="nucleotide sequence ID" value="NZ_BAAALS010000035.1"/>
</dbReference>
<gene>
    <name evidence="9" type="ORF">GCM10009681_50990</name>
</gene>
<dbReference type="InterPro" id="IPR000843">
    <property type="entry name" value="HTH_LacI"/>
</dbReference>
<evidence type="ECO:0000256" key="3">
    <source>
        <dbReference type="ARBA" id="ARBA00023125"/>
    </source>
</evidence>
<sequence length="507" mass="55723">MGYAEKRNGYWRGRYKIGPGKYGTVKDDHGNTIRFRSRRDAEKAADDAEAKVRAEKYRDPAAGRITFGAFVGRWFATLDLAASSMQNYRHHIEEHLLPTFEPIAIADITDLDVAAWEKAERAAGYAESSIRTWRSTLHLVLADAVEAGLRESNPAARRRGRGKRAGRSHKRSPEKAVTTALGVLLIAERAALLSGRDDEFVAITLMGFTGMRWGEVVGLEPAYVRPAGVRVEWQLYELDSGELLRCPPKDDSRRTIVAPAWLTAMVSEHIARTSPRACSCHGLAYVFRGYGAARGATGTGAKLADVARRAGVSTGTVSTCLNWPDSVADDTRARIDRAIADLGYVRGAASGPPAAHWRRNNFAGRLFQPAVTGRYPTRGRRVDTVVPILGSPWPGVPVRGRGAAVRADSCWTPVALGLTPHGLRHTYKTLMEELGTSHKFMDEQMGHEDGSVQARYSHVTAAMRDQLVTGLTRVWREALDARMQFAARSPVATLDRLLAARRTELSQ</sequence>
<feature type="region of interest" description="Disordered" evidence="6">
    <location>
        <begin position="152"/>
        <end position="173"/>
    </location>
</feature>
<accession>A0ABP4X8K4</accession>
<dbReference type="Gene3D" id="1.10.260.40">
    <property type="entry name" value="lambda repressor-like DNA-binding domains"/>
    <property type="match status" value="1"/>
</dbReference>
<evidence type="ECO:0000259" key="8">
    <source>
        <dbReference type="PROSITE" id="PS51900"/>
    </source>
</evidence>
<evidence type="ECO:0000256" key="4">
    <source>
        <dbReference type="ARBA" id="ARBA00023172"/>
    </source>
</evidence>
<dbReference type="InterPro" id="IPR044068">
    <property type="entry name" value="CB"/>
</dbReference>
<dbReference type="SUPFAM" id="SSF56349">
    <property type="entry name" value="DNA breaking-rejoining enzymes"/>
    <property type="match status" value="2"/>
</dbReference>
<dbReference type="InterPro" id="IPR050808">
    <property type="entry name" value="Phage_Integrase"/>
</dbReference>
<dbReference type="SMART" id="SM00354">
    <property type="entry name" value="HTH_LACI"/>
    <property type="match status" value="1"/>
</dbReference>
<evidence type="ECO:0000259" key="7">
    <source>
        <dbReference type="PROSITE" id="PS50932"/>
    </source>
</evidence>
<evidence type="ECO:0000256" key="5">
    <source>
        <dbReference type="PROSITE-ProRule" id="PRU01248"/>
    </source>
</evidence>
<dbReference type="PROSITE" id="PS51900">
    <property type="entry name" value="CB"/>
    <property type="match status" value="1"/>
</dbReference>
<dbReference type="Pfam" id="PF14659">
    <property type="entry name" value="Phage_int_SAM_3"/>
    <property type="match status" value="1"/>
</dbReference>
<dbReference type="PANTHER" id="PTHR30629">
    <property type="entry name" value="PROPHAGE INTEGRASE"/>
    <property type="match status" value="1"/>
</dbReference>
<dbReference type="InterPro" id="IPR011010">
    <property type="entry name" value="DNA_brk_join_enz"/>
</dbReference>
<comment type="similarity">
    <text evidence="1">Belongs to the 'phage' integrase family.</text>
</comment>
<dbReference type="Gene3D" id="1.10.150.130">
    <property type="match status" value="1"/>
</dbReference>
<dbReference type="InterPro" id="IPR004107">
    <property type="entry name" value="Integrase_SAM-like_N"/>
</dbReference>
<reference evidence="10" key="1">
    <citation type="journal article" date="2019" name="Int. J. Syst. Evol. Microbiol.">
        <title>The Global Catalogue of Microorganisms (GCM) 10K type strain sequencing project: providing services to taxonomists for standard genome sequencing and annotation.</title>
        <authorList>
            <consortium name="The Broad Institute Genomics Platform"/>
            <consortium name="The Broad Institute Genome Sequencing Center for Infectious Disease"/>
            <person name="Wu L."/>
            <person name="Ma J."/>
        </authorList>
    </citation>
    <scope>NUCLEOTIDE SEQUENCE [LARGE SCALE GENOMIC DNA]</scope>
    <source>
        <strain evidence="10">JCM 13249</strain>
    </source>
</reference>
<dbReference type="InterPro" id="IPR013762">
    <property type="entry name" value="Integrase-like_cat_sf"/>
</dbReference>
<protein>
    <submittedName>
        <fullName evidence="9">Integrase</fullName>
    </submittedName>
</protein>
<evidence type="ECO:0000256" key="1">
    <source>
        <dbReference type="ARBA" id="ARBA00008857"/>
    </source>
</evidence>
<dbReference type="Proteomes" id="UP001500655">
    <property type="component" value="Unassembled WGS sequence"/>
</dbReference>
<dbReference type="SUPFAM" id="SSF47413">
    <property type="entry name" value="lambda repressor-like DNA-binding domains"/>
    <property type="match status" value="1"/>
</dbReference>
<feature type="domain" description="Core-binding (CB)" evidence="8">
    <location>
        <begin position="65"/>
        <end position="145"/>
    </location>
</feature>
<dbReference type="InterPro" id="IPR010982">
    <property type="entry name" value="Lambda_DNA-bd_dom_sf"/>
</dbReference>
<name>A0ABP4X8K4_9ACTN</name>
<evidence type="ECO:0000313" key="9">
    <source>
        <dbReference type="EMBL" id="GAA1773315.1"/>
    </source>
</evidence>
<dbReference type="Gene3D" id="1.10.443.10">
    <property type="entry name" value="Intergrase catalytic core"/>
    <property type="match status" value="1"/>
</dbReference>
<keyword evidence="4" id="KW-0233">DNA recombination</keyword>
<keyword evidence="3 5" id="KW-0238">DNA-binding</keyword>
<dbReference type="PROSITE" id="PS50932">
    <property type="entry name" value="HTH_LACI_2"/>
    <property type="match status" value="1"/>
</dbReference>
<dbReference type="EMBL" id="BAAALS010000035">
    <property type="protein sequence ID" value="GAA1773315.1"/>
    <property type="molecule type" value="Genomic_DNA"/>
</dbReference>
<organism evidence="9 10">
    <name type="scientific">Luedemannella helvata</name>
    <dbReference type="NCBI Taxonomy" id="349315"/>
    <lineage>
        <taxon>Bacteria</taxon>
        <taxon>Bacillati</taxon>
        <taxon>Actinomycetota</taxon>
        <taxon>Actinomycetes</taxon>
        <taxon>Micromonosporales</taxon>
        <taxon>Micromonosporaceae</taxon>
        <taxon>Luedemannella</taxon>
    </lineage>
</organism>
<keyword evidence="10" id="KW-1185">Reference proteome</keyword>
<proteinExistence type="inferred from homology"/>
<dbReference type="Pfam" id="PF00356">
    <property type="entry name" value="LacI"/>
    <property type="match status" value="1"/>
</dbReference>
<evidence type="ECO:0000256" key="6">
    <source>
        <dbReference type="SAM" id="MobiDB-lite"/>
    </source>
</evidence>
<feature type="compositionally biased region" description="Basic residues" evidence="6">
    <location>
        <begin position="156"/>
        <end position="172"/>
    </location>
</feature>
<dbReference type="InterPro" id="IPR010998">
    <property type="entry name" value="Integrase_recombinase_N"/>
</dbReference>